<keyword evidence="1" id="KW-0812">Transmembrane</keyword>
<proteinExistence type="predicted"/>
<accession>A0A2H0DW67</accession>
<name>A0A2H0DW67_9BACT</name>
<dbReference type="EMBL" id="PCTS01000029">
    <property type="protein sequence ID" value="PIP86422.1"/>
    <property type="molecule type" value="Genomic_DNA"/>
</dbReference>
<evidence type="ECO:0000313" key="2">
    <source>
        <dbReference type="EMBL" id="PIP86422.1"/>
    </source>
</evidence>
<keyword evidence="1" id="KW-0472">Membrane</keyword>
<dbReference type="Proteomes" id="UP000231276">
    <property type="component" value="Unassembled WGS sequence"/>
</dbReference>
<evidence type="ECO:0000313" key="3">
    <source>
        <dbReference type="Proteomes" id="UP000231276"/>
    </source>
</evidence>
<reference evidence="2 3" key="1">
    <citation type="submission" date="2017-09" db="EMBL/GenBank/DDBJ databases">
        <title>Depth-based differentiation of microbial function through sediment-hosted aquifers and enrichment of novel symbionts in the deep terrestrial subsurface.</title>
        <authorList>
            <person name="Probst A.J."/>
            <person name="Ladd B."/>
            <person name="Jarett J.K."/>
            <person name="Geller-Mcgrath D.E."/>
            <person name="Sieber C.M."/>
            <person name="Emerson J.B."/>
            <person name="Anantharaman K."/>
            <person name="Thomas B.C."/>
            <person name="Malmstrom R."/>
            <person name="Stieglmeier M."/>
            <person name="Klingl A."/>
            <person name="Woyke T."/>
            <person name="Ryan C.M."/>
            <person name="Banfield J.F."/>
        </authorList>
    </citation>
    <scope>NUCLEOTIDE SEQUENCE [LARGE SCALE GENOMIC DNA]</scope>
    <source>
        <strain evidence="2">CG22_combo_CG10-13_8_21_14_all_43_18</strain>
    </source>
</reference>
<sequence length="66" mass="7411">MSALKTILWLSVLVAVLPFLGLPQSFDNVLSVLSGAVIFILSFLLRKELGEKEINKPEREDLEKQI</sequence>
<protein>
    <submittedName>
        <fullName evidence="2">Uncharacterized protein</fullName>
    </submittedName>
</protein>
<gene>
    <name evidence="2" type="ORF">COW82_02080</name>
</gene>
<keyword evidence="1" id="KW-1133">Transmembrane helix</keyword>
<feature type="transmembrane region" description="Helical" evidence="1">
    <location>
        <begin position="7"/>
        <end position="23"/>
    </location>
</feature>
<dbReference type="AlphaFoldDB" id="A0A2H0DW67"/>
<comment type="caution">
    <text evidence="2">The sequence shown here is derived from an EMBL/GenBank/DDBJ whole genome shotgun (WGS) entry which is preliminary data.</text>
</comment>
<organism evidence="2 3">
    <name type="scientific">Candidatus Campbellbacteria bacterium CG22_combo_CG10-13_8_21_14_all_43_18</name>
    <dbReference type="NCBI Taxonomy" id="1974530"/>
    <lineage>
        <taxon>Bacteria</taxon>
        <taxon>Candidatus Campbelliibacteriota</taxon>
    </lineage>
</organism>
<feature type="transmembrane region" description="Helical" evidence="1">
    <location>
        <begin position="29"/>
        <end position="46"/>
    </location>
</feature>
<evidence type="ECO:0000256" key="1">
    <source>
        <dbReference type="SAM" id="Phobius"/>
    </source>
</evidence>